<name>A0A150MUR8_GEOSE</name>
<reference evidence="1 2" key="1">
    <citation type="submission" date="2016-01" db="EMBL/GenBank/DDBJ databases">
        <title>Draft Genome Sequences of Seven Thermophilic Sporeformers Isolated from Foods.</title>
        <authorList>
            <person name="Berendsen E.M."/>
            <person name="Wells-Bennik M.H."/>
            <person name="Krawcyk A.O."/>
            <person name="De Jong A."/>
            <person name="Holsappel S."/>
            <person name="Eijlander R.T."/>
            <person name="Kuipers O.P."/>
        </authorList>
    </citation>
    <scope>NUCLEOTIDE SEQUENCE [LARGE SCALE GENOMIC DNA]</scope>
    <source>
        <strain evidence="1 2">B4109</strain>
    </source>
</reference>
<dbReference type="EMBL" id="LQYV01000031">
    <property type="protein sequence ID" value="KYD28174.1"/>
    <property type="molecule type" value="Genomic_DNA"/>
</dbReference>
<organism evidence="1 2">
    <name type="scientific">Geobacillus stearothermophilus</name>
    <name type="common">Bacillus stearothermophilus</name>
    <dbReference type="NCBI Taxonomy" id="1422"/>
    <lineage>
        <taxon>Bacteria</taxon>
        <taxon>Bacillati</taxon>
        <taxon>Bacillota</taxon>
        <taxon>Bacilli</taxon>
        <taxon>Bacillales</taxon>
        <taxon>Anoxybacillaceae</taxon>
        <taxon>Geobacillus</taxon>
    </lineage>
</organism>
<dbReference type="PATRIC" id="fig|1422.18.peg.2563"/>
<dbReference type="AlphaFoldDB" id="A0A150MUR8"/>
<dbReference type="Proteomes" id="UP000075424">
    <property type="component" value="Unassembled WGS sequence"/>
</dbReference>
<evidence type="ECO:0000313" key="1">
    <source>
        <dbReference type="EMBL" id="KYD28174.1"/>
    </source>
</evidence>
<accession>A0A150MUR8</accession>
<protein>
    <submittedName>
        <fullName evidence="1">Uncharacterized protein</fullName>
    </submittedName>
</protein>
<comment type="caution">
    <text evidence="1">The sequence shown here is derived from an EMBL/GenBank/DDBJ whole genome shotgun (WGS) entry which is preliminary data.</text>
</comment>
<sequence>MIAEKFRISPLEVKEWPAEEVLGALAYLQLTKPKGGETE</sequence>
<evidence type="ECO:0000313" key="2">
    <source>
        <dbReference type="Proteomes" id="UP000075424"/>
    </source>
</evidence>
<proteinExistence type="predicted"/>
<gene>
    <name evidence="1" type="ORF">B4109_3075</name>
</gene>